<keyword evidence="1" id="KW-1133">Transmembrane helix</keyword>
<feature type="transmembrane region" description="Helical" evidence="1">
    <location>
        <begin position="6"/>
        <end position="25"/>
    </location>
</feature>
<dbReference type="InterPro" id="IPR053220">
    <property type="entry name" value="Nematode_rcpt-like_serp_H"/>
</dbReference>
<dbReference type="PANTHER" id="PTHR22941:SF26">
    <property type="entry name" value="SERPENTINE RECEPTOR, CLASS H"/>
    <property type="match status" value="1"/>
</dbReference>
<organism evidence="2 3">
    <name type="scientific">Pristionchus mayeri</name>
    <dbReference type="NCBI Taxonomy" id="1317129"/>
    <lineage>
        <taxon>Eukaryota</taxon>
        <taxon>Metazoa</taxon>
        <taxon>Ecdysozoa</taxon>
        <taxon>Nematoda</taxon>
        <taxon>Chromadorea</taxon>
        <taxon>Rhabditida</taxon>
        <taxon>Rhabditina</taxon>
        <taxon>Diplogasteromorpha</taxon>
        <taxon>Diplogasteroidea</taxon>
        <taxon>Neodiplogasteridae</taxon>
        <taxon>Pristionchus</taxon>
    </lineage>
</organism>
<keyword evidence="3" id="KW-1185">Reference proteome</keyword>
<reference evidence="3" key="1">
    <citation type="submission" date="2022-10" db="EMBL/GenBank/DDBJ databases">
        <title>Genome assembly of Pristionchus species.</title>
        <authorList>
            <person name="Yoshida K."/>
            <person name="Sommer R.J."/>
        </authorList>
    </citation>
    <scope>NUCLEOTIDE SEQUENCE [LARGE SCALE GENOMIC DNA]</scope>
    <source>
        <strain evidence="3">RS5460</strain>
    </source>
</reference>
<feature type="transmembrane region" description="Helical" evidence="1">
    <location>
        <begin position="46"/>
        <end position="74"/>
    </location>
</feature>
<dbReference type="EMBL" id="BTRK01000006">
    <property type="protein sequence ID" value="GMR61929.1"/>
    <property type="molecule type" value="Genomic_DNA"/>
</dbReference>
<comment type="caution">
    <text evidence="2">The sequence shown here is derived from an EMBL/GenBank/DDBJ whole genome shotgun (WGS) entry which is preliminary data.</text>
</comment>
<keyword evidence="1" id="KW-0812">Transmembrane</keyword>
<dbReference type="Pfam" id="PF10318">
    <property type="entry name" value="7TM_GPCR_Srh"/>
    <property type="match status" value="1"/>
</dbReference>
<evidence type="ECO:0000313" key="3">
    <source>
        <dbReference type="Proteomes" id="UP001328107"/>
    </source>
</evidence>
<dbReference type="AlphaFoldDB" id="A0AAN5DHH0"/>
<gene>
    <name evidence="2" type="ORF">PMAYCL1PPCAC_32124</name>
</gene>
<feature type="non-terminal residue" evidence="2">
    <location>
        <position position="140"/>
    </location>
</feature>
<sequence length="140" mass="14946">TLISAVIVFSVFVESAVLAMIVQLIRKIRVGTLNASSATKKYQKTAVYSLVMQGAIPGIFYLVPSVGLFSIHLYSFIAGLEKAATNQAASTISVLLVNIVSLHGLANSLTILACTPSLRRNISKMIRRPESIVLVVGTQA</sequence>
<evidence type="ECO:0000256" key="1">
    <source>
        <dbReference type="SAM" id="Phobius"/>
    </source>
</evidence>
<proteinExistence type="predicted"/>
<dbReference type="InterPro" id="IPR019422">
    <property type="entry name" value="7TM_GPCR_serpentine_rcpt_Srh"/>
</dbReference>
<protein>
    <recommendedName>
        <fullName evidence="4">G protein-coupled receptor</fullName>
    </recommendedName>
</protein>
<evidence type="ECO:0008006" key="4">
    <source>
        <dbReference type="Google" id="ProtNLM"/>
    </source>
</evidence>
<feature type="transmembrane region" description="Helical" evidence="1">
    <location>
        <begin position="94"/>
        <end position="118"/>
    </location>
</feature>
<keyword evidence="1" id="KW-0472">Membrane</keyword>
<dbReference type="Proteomes" id="UP001328107">
    <property type="component" value="Unassembled WGS sequence"/>
</dbReference>
<evidence type="ECO:0000313" key="2">
    <source>
        <dbReference type="EMBL" id="GMR61929.1"/>
    </source>
</evidence>
<feature type="non-terminal residue" evidence="2">
    <location>
        <position position="1"/>
    </location>
</feature>
<dbReference type="PANTHER" id="PTHR22941">
    <property type="entry name" value="SERPENTINE RECEPTOR"/>
    <property type="match status" value="1"/>
</dbReference>
<name>A0AAN5DHH0_9BILA</name>
<accession>A0AAN5DHH0</accession>